<dbReference type="RefSeq" id="WP_110999392.1">
    <property type="nucleotide sequence ID" value="NZ_QKTW01000018.1"/>
</dbReference>
<proteinExistence type="predicted"/>
<organism evidence="1 2">
    <name type="scientific">Taibaiella soli</name>
    <dbReference type="NCBI Taxonomy" id="1649169"/>
    <lineage>
        <taxon>Bacteria</taxon>
        <taxon>Pseudomonadati</taxon>
        <taxon>Bacteroidota</taxon>
        <taxon>Chitinophagia</taxon>
        <taxon>Chitinophagales</taxon>
        <taxon>Chitinophagaceae</taxon>
        <taxon>Taibaiella</taxon>
    </lineage>
</organism>
<name>A0A2W2B8K6_9BACT</name>
<keyword evidence="2" id="KW-1185">Reference proteome</keyword>
<comment type="caution">
    <text evidence="1">The sequence shown here is derived from an EMBL/GenBank/DDBJ whole genome shotgun (WGS) entry which is preliminary data.</text>
</comment>
<dbReference type="EMBL" id="QKTW01000018">
    <property type="protein sequence ID" value="PZF72297.1"/>
    <property type="molecule type" value="Genomic_DNA"/>
</dbReference>
<evidence type="ECO:0000313" key="2">
    <source>
        <dbReference type="Proteomes" id="UP000248745"/>
    </source>
</evidence>
<reference evidence="1 2" key="1">
    <citation type="submission" date="2018-06" db="EMBL/GenBank/DDBJ databases">
        <title>Mucibacter soli gen. nov., sp. nov., a new member of the family Chitinophagaceae producing mucin.</title>
        <authorList>
            <person name="Kim M.-K."/>
            <person name="Park S."/>
            <person name="Kim T.-S."/>
            <person name="Joung Y."/>
            <person name="Han J.-H."/>
            <person name="Kim S.B."/>
        </authorList>
    </citation>
    <scope>NUCLEOTIDE SEQUENCE [LARGE SCALE GENOMIC DNA]</scope>
    <source>
        <strain evidence="1 2">R1-15</strain>
    </source>
</reference>
<sequence length="393" mass="45998">MILDFEVDISFLENNLIEFANTIRTLLFEENESIFEFIDIESDEIFLEPSLFSYFLNKNLGGESPSLLQLLWGYMHPNKRPSNVEVIADSGGIVVLPNYGYIVWEPRKRGRLFWDKEQGVPYLKESNLVVDVKILAPKFLEGSNIRLAINQPEFLFLDNGTDISEQVLNTTERFTSTINVAWRKMKTTVGDFTSFLERTNRELILFNSATQYSRASYSYYGTAFINVCRKMPTEVFFIDDIAHQCGHVLFYALSLPSDIFLKHAVGTPLREFNRIDWETRDIYGCFHGLFTYTTIVFCLDKFIEQEQKSANLKQEAIGRLCFYMDKFRRDLAHMHNGRILTEKGFEYFDMFQSGYDRILKKYKHYIRGSDFSNQSYLFDFSAYNLLNETKLFS</sequence>
<gene>
    <name evidence="1" type="ORF">DN068_13130</name>
</gene>
<accession>A0A2W2B8K6</accession>
<evidence type="ECO:0008006" key="3">
    <source>
        <dbReference type="Google" id="ProtNLM"/>
    </source>
</evidence>
<dbReference type="AlphaFoldDB" id="A0A2W2B8K6"/>
<protein>
    <recommendedName>
        <fullName evidence="3">HEXXH motif domain-containing protein</fullName>
    </recommendedName>
</protein>
<dbReference type="OrthoDB" id="1230778at2"/>
<dbReference type="Proteomes" id="UP000248745">
    <property type="component" value="Unassembled WGS sequence"/>
</dbReference>
<evidence type="ECO:0000313" key="1">
    <source>
        <dbReference type="EMBL" id="PZF72297.1"/>
    </source>
</evidence>